<accession>A0AC61S8H4</accession>
<organism evidence="1 2">
    <name type="scientific">Muribaculum caecicola</name>
    <dbReference type="NCBI Taxonomy" id="3038144"/>
    <lineage>
        <taxon>Bacteria</taxon>
        <taxon>Pseudomonadati</taxon>
        <taxon>Bacteroidota</taxon>
        <taxon>Bacteroidia</taxon>
        <taxon>Bacteroidales</taxon>
        <taxon>Muribaculaceae</taxon>
        <taxon>Muribaculum</taxon>
    </lineage>
</organism>
<proteinExistence type="predicted"/>
<evidence type="ECO:0000313" key="1">
    <source>
        <dbReference type="EMBL" id="THG55071.1"/>
    </source>
</evidence>
<evidence type="ECO:0000313" key="2">
    <source>
        <dbReference type="Proteomes" id="UP000305401"/>
    </source>
</evidence>
<sequence>MWQLIGLSIIQSIMLSFGQLTLKLALEKMPTFSWTTNFWGDLLTNWWFMLCGILFGGASILWMYILKHFPLNMAYPMASMSYVFALLFAIIFLHETVAWNRWLGVAFIMIGCVFVAK</sequence>
<protein>
    <submittedName>
        <fullName evidence="1">Uncharacterized protein</fullName>
    </submittedName>
</protein>
<dbReference type="EMBL" id="SSTG01000005">
    <property type="protein sequence ID" value="THG55071.1"/>
    <property type="molecule type" value="Genomic_DNA"/>
</dbReference>
<dbReference type="Proteomes" id="UP000305401">
    <property type="component" value="Unassembled WGS sequence"/>
</dbReference>
<keyword evidence="2" id="KW-1185">Reference proteome</keyword>
<gene>
    <name evidence="1" type="ORF">E5990_01015</name>
</gene>
<reference evidence="1" key="1">
    <citation type="submission" date="2019-04" db="EMBL/GenBank/DDBJ databases">
        <title>Microbes associate with the intestines of laboratory mice.</title>
        <authorList>
            <person name="Navarre W."/>
            <person name="Wong E."/>
            <person name="Huang K.C."/>
            <person name="Tropini C."/>
            <person name="Ng K."/>
            <person name="Yu B."/>
        </authorList>
    </citation>
    <scope>NUCLEOTIDE SEQUENCE</scope>
    <source>
        <strain evidence="1">NM86_A22</strain>
    </source>
</reference>
<name>A0AC61S8H4_9BACT</name>
<comment type="caution">
    <text evidence="1">The sequence shown here is derived from an EMBL/GenBank/DDBJ whole genome shotgun (WGS) entry which is preliminary data.</text>
</comment>